<comment type="caution">
    <text evidence="1">The sequence shown here is derived from an EMBL/GenBank/DDBJ whole genome shotgun (WGS) entry which is preliminary data.</text>
</comment>
<name>A0A9Q0AUY9_9PEZI</name>
<keyword evidence="2" id="KW-1185">Reference proteome</keyword>
<organism evidence="1 2">
    <name type="scientific">Neoarthrinium moseri</name>
    <dbReference type="NCBI Taxonomy" id="1658444"/>
    <lineage>
        <taxon>Eukaryota</taxon>
        <taxon>Fungi</taxon>
        <taxon>Dikarya</taxon>
        <taxon>Ascomycota</taxon>
        <taxon>Pezizomycotina</taxon>
        <taxon>Sordariomycetes</taxon>
        <taxon>Xylariomycetidae</taxon>
        <taxon>Amphisphaeriales</taxon>
        <taxon>Apiosporaceae</taxon>
        <taxon>Neoarthrinium</taxon>
    </lineage>
</organism>
<dbReference type="AlphaFoldDB" id="A0A9Q0AUY9"/>
<protein>
    <submittedName>
        <fullName evidence="1">Uncharacterized protein</fullName>
    </submittedName>
</protein>
<evidence type="ECO:0000313" key="2">
    <source>
        <dbReference type="Proteomes" id="UP000829685"/>
    </source>
</evidence>
<dbReference type="EMBL" id="JAFIMR010000004">
    <property type="protein sequence ID" value="KAI1879671.1"/>
    <property type="molecule type" value="Genomic_DNA"/>
</dbReference>
<proteinExistence type="predicted"/>
<gene>
    <name evidence="1" type="ORF">JX265_002625</name>
</gene>
<reference evidence="1" key="1">
    <citation type="submission" date="2021-03" db="EMBL/GenBank/DDBJ databases">
        <title>Revisited historic fungal species revealed as producer of novel bioactive compounds through whole genome sequencing and comparative genomics.</title>
        <authorList>
            <person name="Vignolle G.A."/>
            <person name="Hochenegger N."/>
            <person name="Mach R.L."/>
            <person name="Mach-Aigner A.R."/>
            <person name="Javad Rahimi M."/>
            <person name="Salim K.A."/>
            <person name="Chan C.M."/>
            <person name="Lim L.B.L."/>
            <person name="Cai F."/>
            <person name="Druzhinina I.S."/>
            <person name="U'Ren J.M."/>
            <person name="Derntl C."/>
        </authorList>
    </citation>
    <scope>NUCLEOTIDE SEQUENCE</scope>
    <source>
        <strain evidence="1">TUCIM 5799</strain>
    </source>
</reference>
<accession>A0A9Q0AUY9</accession>
<dbReference type="Proteomes" id="UP000829685">
    <property type="component" value="Unassembled WGS sequence"/>
</dbReference>
<sequence length="309" mass="34551">MDVNQENPETQLGVNGRQLRRLSRRLRPATARGLRNGLNSSLYSQYTGCWKYSQHAQAKINARVNRSNRQRKAANDSCRWAIDNEDGASLARSNLWLPSDGSRQKPQLKRQEAFRVPEMVFVSDVIENDSDLYRLGLLYDDEHARGSGFDLNAIVHSDPVYAIRPAKRTRKSRCNQCTSGGNFDKSLWLDLPIDEDLSLAELLSAEFGGTSAAINEPTPIQDRQVDLALPTPLHIIYELTESSTHSLAARPARRHVLDTDSCSDEEDCDGWNVVPLLRREDSGLTALTDDSEDNPDAATAEAWIMLGET</sequence>
<evidence type="ECO:0000313" key="1">
    <source>
        <dbReference type="EMBL" id="KAI1879671.1"/>
    </source>
</evidence>